<evidence type="ECO:0000256" key="2">
    <source>
        <dbReference type="ARBA" id="ARBA00007639"/>
    </source>
</evidence>
<feature type="region of interest" description="Disordered" evidence="4">
    <location>
        <begin position="24"/>
        <end position="67"/>
    </location>
</feature>
<dbReference type="Gene3D" id="3.40.50.2300">
    <property type="match status" value="2"/>
</dbReference>
<dbReference type="OrthoDB" id="9800520at2"/>
<dbReference type="AlphaFoldDB" id="A0A1Q2CYP1"/>
<evidence type="ECO:0000313" key="8">
    <source>
        <dbReference type="Proteomes" id="UP000188235"/>
    </source>
</evidence>
<accession>A0A1Q2CYP1</accession>
<dbReference type="KEGG" id="tfa:BW733_10770"/>
<dbReference type="PANTHER" id="PTHR46847">
    <property type="entry name" value="D-ALLOSE-BINDING PERIPLASMIC PROTEIN-RELATED"/>
    <property type="match status" value="1"/>
</dbReference>
<keyword evidence="8" id="KW-1185">Reference proteome</keyword>
<feature type="compositionally biased region" description="Low complexity" evidence="4">
    <location>
        <begin position="24"/>
        <end position="61"/>
    </location>
</feature>
<dbReference type="RefSeq" id="WP_077350354.1">
    <property type="nucleotide sequence ID" value="NZ_CP019607.1"/>
</dbReference>
<feature type="domain" description="Periplasmic binding protein" evidence="6">
    <location>
        <begin position="72"/>
        <end position="327"/>
    </location>
</feature>
<comment type="subcellular location">
    <subcellularLocation>
        <location evidence="1">Cell envelope</location>
    </subcellularLocation>
</comment>
<sequence length="355" mass="36817">MRILRSTIAASAVLMLGLTACSTSTSGTSPAPTTDAATSAAASTPAESPAASESAPAEGSGEVPKGDGTQTIYLVSKGFQHRFWQAVKEGAEQAGKEYNYKIQFVGPDDETKVTQQLDQLKTALDSKPAAIGFAALDTGAAADVLSQIEAANIPMIAFDSGVDSDLPLTTVQTDNYAAAEEAAKHMAELVGNKGTVGLVCHDQTSQTGKQRCEGFQDWMKDNAPDVKVLDPQYAGEVGLAANTAKAMIQANPDIVGVYGSNEAAATGAVQGAIESGKEGITVVGFDSGKTQLDAIRNAQMAGAITQAPVKMGYETVVSAIKAIDGQELPKVTDSGFAWYDKNNIDDPEIAANLYE</sequence>
<evidence type="ECO:0000259" key="6">
    <source>
        <dbReference type="Pfam" id="PF13407"/>
    </source>
</evidence>
<dbReference type="EMBL" id="CP019607">
    <property type="protein sequence ID" value="AQP51240.1"/>
    <property type="molecule type" value="Genomic_DNA"/>
</dbReference>
<keyword evidence="3 5" id="KW-0732">Signal</keyword>
<dbReference type="Proteomes" id="UP000188235">
    <property type="component" value="Chromosome"/>
</dbReference>
<dbReference type="InterPro" id="IPR028082">
    <property type="entry name" value="Peripla_BP_I"/>
</dbReference>
<dbReference type="GO" id="GO:0030313">
    <property type="term" value="C:cell envelope"/>
    <property type="evidence" value="ECO:0007669"/>
    <property type="project" value="UniProtKB-SubCell"/>
</dbReference>
<dbReference type="SUPFAM" id="SSF53822">
    <property type="entry name" value="Periplasmic binding protein-like I"/>
    <property type="match status" value="1"/>
</dbReference>
<reference evidence="7 8" key="1">
    <citation type="journal article" date="2008" name="Int. J. Syst. Evol. Microbiol.">
        <title>Tessaracoccus flavescens sp. nov., isolated from marine sediment.</title>
        <authorList>
            <person name="Lee D.W."/>
            <person name="Lee S.D."/>
        </authorList>
    </citation>
    <scope>NUCLEOTIDE SEQUENCE [LARGE SCALE GENOMIC DNA]</scope>
    <source>
        <strain evidence="7 8">SST-39T</strain>
    </source>
</reference>
<name>A0A1Q2CYP1_9ACTN</name>
<dbReference type="PROSITE" id="PS51257">
    <property type="entry name" value="PROKAR_LIPOPROTEIN"/>
    <property type="match status" value="1"/>
</dbReference>
<evidence type="ECO:0000256" key="4">
    <source>
        <dbReference type="SAM" id="MobiDB-lite"/>
    </source>
</evidence>
<proteinExistence type="inferred from homology"/>
<gene>
    <name evidence="7" type="ORF">BW733_10770</name>
</gene>
<evidence type="ECO:0000256" key="1">
    <source>
        <dbReference type="ARBA" id="ARBA00004196"/>
    </source>
</evidence>
<dbReference type="GO" id="GO:0030246">
    <property type="term" value="F:carbohydrate binding"/>
    <property type="evidence" value="ECO:0007669"/>
    <property type="project" value="UniProtKB-ARBA"/>
</dbReference>
<evidence type="ECO:0000256" key="5">
    <source>
        <dbReference type="SAM" id="SignalP"/>
    </source>
</evidence>
<evidence type="ECO:0000313" key="7">
    <source>
        <dbReference type="EMBL" id="AQP51240.1"/>
    </source>
</evidence>
<dbReference type="CDD" id="cd20005">
    <property type="entry name" value="PBP1_ABC_sugar_binding-like"/>
    <property type="match status" value="1"/>
</dbReference>
<dbReference type="PANTHER" id="PTHR46847:SF1">
    <property type="entry name" value="D-ALLOSE-BINDING PERIPLASMIC PROTEIN-RELATED"/>
    <property type="match status" value="1"/>
</dbReference>
<protein>
    <submittedName>
        <fullName evidence="7">BMP family ABC transporter substrate-binding protein</fullName>
    </submittedName>
</protein>
<feature type="signal peptide" evidence="5">
    <location>
        <begin position="1"/>
        <end position="25"/>
    </location>
</feature>
<dbReference type="Pfam" id="PF13407">
    <property type="entry name" value="Peripla_BP_4"/>
    <property type="match status" value="1"/>
</dbReference>
<organism evidence="7 8">
    <name type="scientific">Tessaracoccus flavescens</name>
    <dbReference type="NCBI Taxonomy" id="399497"/>
    <lineage>
        <taxon>Bacteria</taxon>
        <taxon>Bacillati</taxon>
        <taxon>Actinomycetota</taxon>
        <taxon>Actinomycetes</taxon>
        <taxon>Propionibacteriales</taxon>
        <taxon>Propionibacteriaceae</taxon>
        <taxon>Tessaracoccus</taxon>
    </lineage>
</organism>
<dbReference type="InterPro" id="IPR025997">
    <property type="entry name" value="SBP_2_dom"/>
</dbReference>
<feature type="chain" id="PRO_5039159000" evidence="5">
    <location>
        <begin position="26"/>
        <end position="355"/>
    </location>
</feature>
<evidence type="ECO:0000256" key="3">
    <source>
        <dbReference type="ARBA" id="ARBA00022729"/>
    </source>
</evidence>
<comment type="similarity">
    <text evidence="2">Belongs to the bacterial solute-binding protein 2 family.</text>
</comment>
<dbReference type="STRING" id="399497.BW733_10770"/>